<dbReference type="Proteomes" id="UP000076632">
    <property type="component" value="Unassembled WGS sequence"/>
</dbReference>
<feature type="compositionally biased region" description="Polar residues" evidence="1">
    <location>
        <begin position="234"/>
        <end position="249"/>
    </location>
</feature>
<reference evidence="2 3" key="1">
    <citation type="journal article" date="2016" name="Fungal Biol.">
        <title>The genome of Xylona heveae provides a window into fungal endophytism.</title>
        <authorList>
            <person name="Gazis R."/>
            <person name="Kuo A."/>
            <person name="Riley R."/>
            <person name="LaButti K."/>
            <person name="Lipzen A."/>
            <person name="Lin J."/>
            <person name="Amirebrahimi M."/>
            <person name="Hesse C.N."/>
            <person name="Spatafora J.W."/>
            <person name="Henrissat B."/>
            <person name="Hainaut M."/>
            <person name="Grigoriev I.V."/>
            <person name="Hibbett D.S."/>
        </authorList>
    </citation>
    <scope>NUCLEOTIDE SEQUENCE [LARGE SCALE GENOMIC DNA]</scope>
    <source>
        <strain evidence="2 3">TC161</strain>
    </source>
</reference>
<proteinExistence type="predicted"/>
<feature type="compositionally biased region" description="Polar residues" evidence="1">
    <location>
        <begin position="179"/>
        <end position="192"/>
    </location>
</feature>
<organism evidence="2 3">
    <name type="scientific">Xylona heveae (strain CBS 132557 / TC161)</name>
    <dbReference type="NCBI Taxonomy" id="1328760"/>
    <lineage>
        <taxon>Eukaryota</taxon>
        <taxon>Fungi</taxon>
        <taxon>Dikarya</taxon>
        <taxon>Ascomycota</taxon>
        <taxon>Pezizomycotina</taxon>
        <taxon>Xylonomycetes</taxon>
        <taxon>Xylonales</taxon>
        <taxon>Xylonaceae</taxon>
        <taxon>Xylona</taxon>
    </lineage>
</organism>
<feature type="compositionally biased region" description="Basic and acidic residues" evidence="1">
    <location>
        <begin position="32"/>
        <end position="41"/>
    </location>
</feature>
<sequence length="415" mass="45129">MPPIRTTPAAKAVKTERTHEENQERAYIAASRRSDRSLEARVESARRASEIHKRRTGRSLRVTEQDVVNEEMYEEEDDGFPSQYRRLTAHLQTSSTDFNRRLAAYLTNHVAMRTALEQAVSQSYAQHYPKAPNFPHNNQPTYPSPMMYPPYWQGFNPSYQPAPPNPAVPVAGYPHQQPAGRSSSIANPQSAAASHPPTPVLDPSDSRRMSMPAQFTSSAATTPRPVPTQVPTPASIQSPKSEPQHTPSQHPMLPQYGVPYPFGNVDAANDYGPFTPTLPAESQFMLGPAFGPADPYSAMLMGGSAYMQQPSYGFPPPVGTNMKAHSENVTATLAPSDLTLSSASDQAQLSDSSNTESLPTPLHLGLDTSGGDFSVPSKAPPTLGGEQVSMGSGTPGIEKEWTSFIDDHNWEETIS</sequence>
<dbReference type="STRING" id="1328760.A0A165J8A5"/>
<evidence type="ECO:0000313" key="3">
    <source>
        <dbReference type="Proteomes" id="UP000076632"/>
    </source>
</evidence>
<feature type="compositionally biased region" description="Basic and acidic residues" evidence="1">
    <location>
        <begin position="397"/>
        <end position="415"/>
    </location>
</feature>
<dbReference type="EMBL" id="KV407454">
    <property type="protein sequence ID" value="KZF25883.1"/>
    <property type="molecule type" value="Genomic_DNA"/>
</dbReference>
<feature type="compositionally biased region" description="Low complexity" evidence="1">
    <location>
        <begin position="341"/>
        <end position="353"/>
    </location>
</feature>
<name>A0A165J8A5_XYLHT</name>
<dbReference type="OrthoDB" id="5397087at2759"/>
<dbReference type="AlphaFoldDB" id="A0A165J8A5"/>
<accession>A0A165J8A5</accession>
<feature type="region of interest" description="Disordered" evidence="1">
    <location>
        <begin position="1"/>
        <end position="41"/>
    </location>
</feature>
<evidence type="ECO:0000313" key="2">
    <source>
        <dbReference type="EMBL" id="KZF25883.1"/>
    </source>
</evidence>
<feature type="region of interest" description="Disordered" evidence="1">
    <location>
        <begin position="341"/>
        <end position="415"/>
    </location>
</feature>
<dbReference type="RefSeq" id="XP_018191438.1">
    <property type="nucleotide sequence ID" value="XM_018336783.1"/>
</dbReference>
<gene>
    <name evidence="2" type="ORF">L228DRAFT_628</name>
</gene>
<evidence type="ECO:0000256" key="1">
    <source>
        <dbReference type="SAM" id="MobiDB-lite"/>
    </source>
</evidence>
<dbReference type="GeneID" id="28901920"/>
<dbReference type="InParanoid" id="A0A165J8A5"/>
<feature type="compositionally biased region" description="Basic and acidic residues" evidence="1">
    <location>
        <begin position="13"/>
        <end position="24"/>
    </location>
</feature>
<protein>
    <submittedName>
        <fullName evidence="2">Uncharacterized protein</fullName>
    </submittedName>
</protein>
<keyword evidence="3" id="KW-1185">Reference proteome</keyword>
<feature type="region of interest" description="Disordered" evidence="1">
    <location>
        <begin position="166"/>
        <end position="258"/>
    </location>
</feature>